<keyword evidence="10" id="KW-1185">Reference proteome</keyword>
<keyword evidence="6 7" id="KW-0539">Nucleus</keyword>
<proteinExistence type="inferred from homology"/>
<comment type="subcellular location">
    <subcellularLocation>
        <location evidence="7">Nucleus</location>
        <location evidence="7">Nuclear pore complex</location>
    </subcellularLocation>
    <subcellularLocation>
        <location evidence="7">Nucleus membrane</location>
    </subcellularLocation>
</comment>
<evidence type="ECO:0000256" key="8">
    <source>
        <dbReference type="SAM" id="MobiDB-lite"/>
    </source>
</evidence>
<dbReference type="AlphaFoldDB" id="A0A9P4YVH2"/>
<accession>A0A9P4YVH2</accession>
<reference evidence="9" key="1">
    <citation type="submission" date="2020-03" db="EMBL/GenBank/DDBJ databases">
        <title>Site-based positive gene gene selection in Geosmithia morbida across the United States reveals a broad range of putative effectors and factors for local host and environmental adapation.</title>
        <authorList>
            <person name="Onufrak A."/>
            <person name="Murdoch R.W."/>
            <person name="Gazis R."/>
            <person name="Huff M."/>
            <person name="Staton M."/>
            <person name="Klingeman W."/>
            <person name="Hadziabdic D."/>
        </authorList>
    </citation>
    <scope>NUCLEOTIDE SEQUENCE</scope>
    <source>
        <strain evidence="9">1262</strain>
    </source>
</reference>
<organism evidence="9 10">
    <name type="scientific">Geosmithia morbida</name>
    <dbReference type="NCBI Taxonomy" id="1094350"/>
    <lineage>
        <taxon>Eukaryota</taxon>
        <taxon>Fungi</taxon>
        <taxon>Dikarya</taxon>
        <taxon>Ascomycota</taxon>
        <taxon>Pezizomycotina</taxon>
        <taxon>Sordariomycetes</taxon>
        <taxon>Hypocreomycetidae</taxon>
        <taxon>Hypocreales</taxon>
        <taxon>Bionectriaceae</taxon>
        <taxon>Geosmithia</taxon>
    </lineage>
</organism>
<gene>
    <name evidence="9" type="ORF">GMORB2_6863</name>
</gene>
<comment type="function">
    <text evidence="7">Functions as a component of the nuclear pore complex (NPC).</text>
</comment>
<sequence length="921" mass="102953">MEVDDAVSQQQFLPELPAVVDAGPEIEQFANALDDCLSPRLSDGDRRERLLHLSSRYHENAIRRLMRSKPAEGRSSYDDADMDTDDASATGPLSPGDSEKLKQLEKEAQTWDLLRRVLPLRYPGPEDAAAAPSTSQLSFSRMVDEPPAVVADDNSSLRSFFLTNSIAKERLAVLQWLQTNASSGPDIDDLTRDLQRNADRGDIIADGWLHTRSSVKMKKSVTGWPHLLDRQSTNISATHVTANGEPLVTQLDPDASTRQGRKLQPQDEYFESAICLGCYEHLRRGSSLQTIRDWCQDRTEMWKAVSVSGMLMSADDAEDNVAEGVEPASLALWRRMCFSLAKQGGSNDYERAVYGVLSGDITSVEKVARTWDDFLFVHYNALLRTQLDTFILGRCPPGEASSLTQTFPSFDAVQFHGEEAGVEKRLIRSLESRADIKDEASEANKALQASIISRDIDEYLYNQGRALASSSEISSVLETPKEQKYFALGDNDGLRIVTHLYVLVTLLGRLDEDNVSFAEHLKRPGRRAAQENILAQYAGFLRRARLEELIPVYCSILEPPRRYEVLSANLILEEDSQRRIELLNLMKRANIDVMQFVKTQATLLYEQVAAGTTATFEAKTSFKILDAGAPTARLGRSIQPDFFGDDPDAIEPAHQHLIWSLEWLLMVTETWPNVFSIGTQVYKFFLRHMHLNAARKLAKSVSFAAVMQELGVEDDFDEAWYDNAAFWADQLERNNIQDTTPENVLANARNFRELEALVKALDSLETMGAFADVSKEAPTGQRDFWNQIGDAIKVTKDTMEPLLKNWLLPGIQGGDEELGELRRAYLPETVLAYVSALQFAGTGLSRDWLLECMNLASLVTERGSDLEGAFVESRRVKELLGAFAASSKALAITTSEKRAAGTVNKKLREMGWSRDLWSVKS</sequence>
<dbReference type="GO" id="GO:0006606">
    <property type="term" value="P:protein import into nucleus"/>
    <property type="evidence" value="ECO:0007669"/>
    <property type="project" value="TreeGrafter"/>
</dbReference>
<dbReference type="GO" id="GO:0006406">
    <property type="term" value="P:mRNA export from nucleus"/>
    <property type="evidence" value="ECO:0007669"/>
    <property type="project" value="TreeGrafter"/>
</dbReference>
<feature type="region of interest" description="Disordered" evidence="8">
    <location>
        <begin position="64"/>
        <end position="100"/>
    </location>
</feature>
<keyword evidence="5 7" id="KW-0906">Nuclear pore complex</keyword>
<dbReference type="GO" id="GO:0017056">
    <property type="term" value="F:structural constituent of nuclear pore"/>
    <property type="evidence" value="ECO:0007669"/>
    <property type="project" value="UniProtKB-UniRule"/>
</dbReference>
<evidence type="ECO:0000313" key="9">
    <source>
        <dbReference type="EMBL" id="KAF4122557.1"/>
    </source>
</evidence>
<comment type="caution">
    <text evidence="9">The sequence shown here is derived from an EMBL/GenBank/DDBJ whole genome shotgun (WGS) entry which is preliminary data.</text>
</comment>
<comment type="subunit">
    <text evidence="7">Part of the nuclear pore complex (NPC).</text>
</comment>
<comment type="similarity">
    <text evidence="7">Belongs to the nucleoporin Nup84/Nup107 family.</text>
</comment>
<dbReference type="PANTHER" id="PTHR13003:SF2">
    <property type="entry name" value="NUCLEAR PORE COMPLEX PROTEIN NUP107"/>
    <property type="match status" value="1"/>
</dbReference>
<dbReference type="GeneID" id="55973086"/>
<protein>
    <recommendedName>
        <fullName evidence="7">Nuclear pore complex protein</fullName>
    </recommendedName>
</protein>
<dbReference type="PANTHER" id="PTHR13003">
    <property type="entry name" value="NUP107-RELATED"/>
    <property type="match status" value="1"/>
</dbReference>
<dbReference type="OrthoDB" id="3098at2759"/>
<evidence type="ECO:0000256" key="5">
    <source>
        <dbReference type="ARBA" id="ARBA00023132"/>
    </source>
</evidence>
<keyword evidence="3" id="KW-0653">Protein transport</keyword>
<dbReference type="GO" id="GO:0031080">
    <property type="term" value="C:nuclear pore outer ring"/>
    <property type="evidence" value="ECO:0007669"/>
    <property type="project" value="TreeGrafter"/>
</dbReference>
<evidence type="ECO:0000256" key="4">
    <source>
        <dbReference type="ARBA" id="ARBA00023010"/>
    </source>
</evidence>
<dbReference type="Gene3D" id="1.10.3450.20">
    <property type="match status" value="1"/>
</dbReference>
<evidence type="ECO:0000256" key="1">
    <source>
        <dbReference type="ARBA" id="ARBA00022448"/>
    </source>
</evidence>
<evidence type="ECO:0000256" key="2">
    <source>
        <dbReference type="ARBA" id="ARBA00022816"/>
    </source>
</evidence>
<evidence type="ECO:0000256" key="6">
    <source>
        <dbReference type="ARBA" id="ARBA00023242"/>
    </source>
</evidence>
<dbReference type="RefSeq" id="XP_035321209.1">
    <property type="nucleotide sequence ID" value="XM_035468829.1"/>
</dbReference>
<keyword evidence="4 7" id="KW-0811">Translocation</keyword>
<dbReference type="Proteomes" id="UP000749293">
    <property type="component" value="Unassembled WGS sequence"/>
</dbReference>
<dbReference type="EMBL" id="JAANYQ010000008">
    <property type="protein sequence ID" value="KAF4122557.1"/>
    <property type="molecule type" value="Genomic_DNA"/>
</dbReference>
<dbReference type="GO" id="GO:0000973">
    <property type="term" value="P:post-transcriptional tethering of RNA polymerase II gene DNA at nuclear periphery"/>
    <property type="evidence" value="ECO:0007669"/>
    <property type="project" value="TreeGrafter"/>
</dbReference>
<keyword evidence="2" id="KW-0509">mRNA transport</keyword>
<keyword evidence="7" id="KW-0472">Membrane</keyword>
<dbReference type="Pfam" id="PF04121">
    <property type="entry name" value="Nup84_Nup100"/>
    <property type="match status" value="1"/>
</dbReference>
<evidence type="ECO:0000256" key="7">
    <source>
        <dbReference type="RuleBase" id="RU365072"/>
    </source>
</evidence>
<dbReference type="GO" id="GO:0031965">
    <property type="term" value="C:nuclear membrane"/>
    <property type="evidence" value="ECO:0007669"/>
    <property type="project" value="UniProtKB-SubCell"/>
</dbReference>
<keyword evidence="1 7" id="KW-0813">Transport</keyword>
<dbReference type="Gene3D" id="1.20.190.50">
    <property type="match status" value="1"/>
</dbReference>
<evidence type="ECO:0000313" key="10">
    <source>
        <dbReference type="Proteomes" id="UP000749293"/>
    </source>
</evidence>
<dbReference type="InterPro" id="IPR007252">
    <property type="entry name" value="Nup84/Nup107"/>
</dbReference>
<evidence type="ECO:0000256" key="3">
    <source>
        <dbReference type="ARBA" id="ARBA00022927"/>
    </source>
</evidence>
<name>A0A9P4YVH2_9HYPO</name>